<sequence>MTEFQKRVFRTVAALTSKKGSCSVLDLRRTYFQYYSSSLIENTLKVLVKDGVVKSKAGVVKSKAGVVKSKAGKYSAEAEVKCSQATPEDLE</sequence>
<gene>
    <name evidence="1" type="ORF">GI614_22655</name>
</gene>
<dbReference type="EMBL" id="DAAFQV010000026">
    <property type="protein sequence ID" value="HAB1162272.1"/>
    <property type="molecule type" value="Genomic_DNA"/>
</dbReference>
<comment type="caution">
    <text evidence="1">The sequence shown here is derived from an EMBL/GenBank/DDBJ whole genome shotgun (WGS) entry which is preliminary data.</text>
</comment>
<dbReference type="AlphaFoldDB" id="A0A6X7C080"/>
<evidence type="ECO:0000313" key="1">
    <source>
        <dbReference type="EMBL" id="HAB1162272.1"/>
    </source>
</evidence>
<accession>A0A6X7C080</accession>
<reference evidence="1" key="1">
    <citation type="journal article" date="2018" name="Genome Biol.">
        <title>SKESA: strategic k-mer extension for scrupulous assemblies.</title>
        <authorList>
            <person name="Souvorov A."/>
            <person name="Agarwala R."/>
            <person name="Lipman D.J."/>
        </authorList>
    </citation>
    <scope>NUCLEOTIDE SEQUENCE</scope>
    <source>
        <strain evidence="1">ILBSalm5484209</strain>
    </source>
</reference>
<evidence type="ECO:0008006" key="2">
    <source>
        <dbReference type="Google" id="ProtNLM"/>
    </source>
</evidence>
<proteinExistence type="predicted"/>
<organism evidence="1">
    <name type="scientific">Salmonella enteritidis</name>
    <dbReference type="NCBI Taxonomy" id="149539"/>
    <lineage>
        <taxon>Bacteria</taxon>
        <taxon>Pseudomonadati</taxon>
        <taxon>Pseudomonadota</taxon>
        <taxon>Gammaproteobacteria</taxon>
        <taxon>Enterobacterales</taxon>
        <taxon>Enterobacteriaceae</taxon>
        <taxon>Salmonella</taxon>
    </lineage>
</organism>
<reference evidence="1" key="2">
    <citation type="submission" date="2019-02" db="EMBL/GenBank/DDBJ databases">
        <authorList>
            <consortium name="NCBI Pathogen Detection Project"/>
        </authorList>
    </citation>
    <scope>NUCLEOTIDE SEQUENCE</scope>
    <source>
        <strain evidence="1">ILBSalm5484209</strain>
    </source>
</reference>
<protein>
    <recommendedName>
        <fullName evidence="2">UvsX-like protein</fullName>
    </recommendedName>
</protein>
<name>A0A6X7C080_SALEN</name>